<evidence type="ECO:0000313" key="10">
    <source>
        <dbReference type="Proteomes" id="UP000002009"/>
    </source>
</evidence>
<dbReference type="eggNOG" id="KOG0765">
    <property type="taxonomic scope" value="Eukaryota"/>
</dbReference>
<evidence type="ECO:0000256" key="7">
    <source>
        <dbReference type="RuleBase" id="RU000488"/>
    </source>
</evidence>
<sequence>MSSTDADRVASGPLAAGSVPKEVTWDGLDKRKFFVVGAGMFSCVTCMLYPLTVIKTRQMVDGSAVGSRPPPAMSIVKDIVKERGIPGLYRGFGTIVVGTLPIRFVYLSTLEVVKARARVVCEALDLPPMAHGIADAAGGATASMCSQVLGVPVDIISQRQMVQGVAVRAASGEGTVRLRGYRNGVHALREIIAAEGVRGLYRGFGASIATLVPGSAIWWGFYGTYQRVFWQLVPAELGGARVRDEGLNLATASKKGPALDKEDPSMEFKAAVARGMAASSARSETGVPAEPGEGTVIGVQVASGVCAGATSGFLTTPLDIVKTRLQVLSGPQGAASAGGGGGAVRHTFWSTAAELYREHGALGFFRGVRPRMTSVSIWGTTMVTTYEFLKRTSKIDDAEP</sequence>
<comment type="subcellular location">
    <subcellularLocation>
        <location evidence="1">Membrane</location>
        <topology evidence="1">Multi-pass membrane protein</topology>
    </subcellularLocation>
</comment>
<dbReference type="GeneID" id="8249129"/>
<dbReference type="Pfam" id="PF00153">
    <property type="entry name" value="Mito_carr"/>
    <property type="match status" value="3"/>
</dbReference>
<dbReference type="GO" id="GO:0016020">
    <property type="term" value="C:membrane"/>
    <property type="evidence" value="ECO:0007669"/>
    <property type="project" value="UniProtKB-SubCell"/>
</dbReference>
<evidence type="ECO:0000256" key="4">
    <source>
        <dbReference type="ARBA" id="ARBA00022737"/>
    </source>
</evidence>
<feature type="transmembrane region" description="Helical" evidence="8">
    <location>
        <begin position="33"/>
        <end position="51"/>
    </location>
</feature>
<dbReference type="PANTHER" id="PTHR46080:SF3">
    <property type="entry name" value="MITOCHONDRIAL SUBSTRATE CARRIER FAMILY PROTEIN"/>
    <property type="match status" value="1"/>
</dbReference>
<dbReference type="InterPro" id="IPR002067">
    <property type="entry name" value="MCP"/>
</dbReference>
<dbReference type="RefSeq" id="XP_002505989.1">
    <property type="nucleotide sequence ID" value="XM_002505943.1"/>
</dbReference>
<dbReference type="InterPro" id="IPR023395">
    <property type="entry name" value="MCP_dom_sf"/>
</dbReference>
<dbReference type="SUPFAM" id="SSF103506">
    <property type="entry name" value="Mitochondrial carrier"/>
    <property type="match status" value="1"/>
</dbReference>
<evidence type="ECO:0000256" key="6">
    <source>
        <dbReference type="PROSITE-ProRule" id="PRU00282"/>
    </source>
</evidence>
<dbReference type="Proteomes" id="UP000002009">
    <property type="component" value="Chromosome 14"/>
</dbReference>
<dbReference type="PROSITE" id="PS50920">
    <property type="entry name" value="SOLCAR"/>
    <property type="match status" value="3"/>
</dbReference>
<feature type="repeat" description="Solcar" evidence="6">
    <location>
        <begin position="295"/>
        <end position="392"/>
    </location>
</feature>
<keyword evidence="5 6" id="KW-0472">Membrane</keyword>
<keyword evidence="8" id="KW-1133">Transmembrane helix</keyword>
<keyword evidence="4" id="KW-0677">Repeat</keyword>
<dbReference type="Gene3D" id="1.50.40.10">
    <property type="entry name" value="Mitochondrial carrier domain"/>
    <property type="match status" value="2"/>
</dbReference>
<evidence type="ECO:0000256" key="2">
    <source>
        <dbReference type="ARBA" id="ARBA00022448"/>
    </source>
</evidence>
<dbReference type="InParanoid" id="C1EH75"/>
<accession>C1EH75</accession>
<dbReference type="FunCoup" id="C1EH75">
    <property type="interactions" value="1590"/>
</dbReference>
<gene>
    <name evidence="9" type="ORF">MICPUN_64128</name>
</gene>
<keyword evidence="2 7" id="KW-0813">Transport</keyword>
<evidence type="ECO:0000256" key="3">
    <source>
        <dbReference type="ARBA" id="ARBA00022692"/>
    </source>
</evidence>
<dbReference type="OrthoDB" id="250329at2759"/>
<keyword evidence="3 6" id="KW-0812">Transmembrane</keyword>
<comment type="similarity">
    <text evidence="7">Belongs to the mitochondrial carrier (TC 2.A.29) family.</text>
</comment>
<dbReference type="OMA" id="GPSGILM"/>
<name>C1EH75_MICCC</name>
<dbReference type="KEGG" id="mis:MICPUN_64128"/>
<dbReference type="AlphaFoldDB" id="C1EH75"/>
<feature type="repeat" description="Solcar" evidence="6">
    <location>
        <begin position="130"/>
        <end position="228"/>
    </location>
</feature>
<dbReference type="EMBL" id="CP001332">
    <property type="protein sequence ID" value="ACO67247.1"/>
    <property type="molecule type" value="Genomic_DNA"/>
</dbReference>
<evidence type="ECO:0000313" key="9">
    <source>
        <dbReference type="EMBL" id="ACO67247.1"/>
    </source>
</evidence>
<proteinExistence type="inferred from homology"/>
<dbReference type="InterPro" id="IPR018108">
    <property type="entry name" value="MCP_transmembrane"/>
</dbReference>
<feature type="repeat" description="Solcar" evidence="6">
    <location>
        <begin position="31"/>
        <end position="116"/>
    </location>
</feature>
<evidence type="ECO:0000256" key="5">
    <source>
        <dbReference type="ARBA" id="ARBA00023136"/>
    </source>
</evidence>
<protein>
    <submittedName>
        <fullName evidence="9">Mitochondrial carrier protein</fullName>
    </submittedName>
</protein>
<dbReference type="PRINTS" id="PR00926">
    <property type="entry name" value="MITOCARRIER"/>
</dbReference>
<evidence type="ECO:0000256" key="1">
    <source>
        <dbReference type="ARBA" id="ARBA00004141"/>
    </source>
</evidence>
<evidence type="ECO:0000256" key="8">
    <source>
        <dbReference type="SAM" id="Phobius"/>
    </source>
</evidence>
<dbReference type="PANTHER" id="PTHR46080">
    <property type="entry name" value="MITOCHONDRIAL SUBSTRATE CARRIER FAMILY PROTEIN J"/>
    <property type="match status" value="1"/>
</dbReference>
<dbReference type="GO" id="GO:0055085">
    <property type="term" value="P:transmembrane transport"/>
    <property type="evidence" value="ECO:0007669"/>
    <property type="project" value="InterPro"/>
</dbReference>
<keyword evidence="10" id="KW-1185">Reference proteome</keyword>
<reference evidence="9 10" key="1">
    <citation type="journal article" date="2009" name="Science">
        <title>Green evolution and dynamic adaptations revealed by genomes of the marine picoeukaryotes Micromonas.</title>
        <authorList>
            <person name="Worden A.Z."/>
            <person name="Lee J.H."/>
            <person name="Mock T."/>
            <person name="Rouze P."/>
            <person name="Simmons M.P."/>
            <person name="Aerts A.L."/>
            <person name="Allen A.E."/>
            <person name="Cuvelier M.L."/>
            <person name="Derelle E."/>
            <person name="Everett M.V."/>
            <person name="Foulon E."/>
            <person name="Grimwood J."/>
            <person name="Gundlach H."/>
            <person name="Henrissat B."/>
            <person name="Napoli C."/>
            <person name="McDonald S.M."/>
            <person name="Parker M.S."/>
            <person name="Rombauts S."/>
            <person name="Salamov A."/>
            <person name="Von Dassow P."/>
            <person name="Badger J.H."/>
            <person name="Coutinho P.M."/>
            <person name="Demir E."/>
            <person name="Dubchak I."/>
            <person name="Gentemann C."/>
            <person name="Eikrem W."/>
            <person name="Gready J.E."/>
            <person name="John U."/>
            <person name="Lanier W."/>
            <person name="Lindquist E.A."/>
            <person name="Lucas S."/>
            <person name="Mayer K.F."/>
            <person name="Moreau H."/>
            <person name="Not F."/>
            <person name="Otillar R."/>
            <person name="Panaud O."/>
            <person name="Pangilinan J."/>
            <person name="Paulsen I."/>
            <person name="Piegu B."/>
            <person name="Poliakov A."/>
            <person name="Robbens S."/>
            <person name="Schmutz J."/>
            <person name="Toulza E."/>
            <person name="Wyss T."/>
            <person name="Zelensky A."/>
            <person name="Zhou K."/>
            <person name="Armbrust E.V."/>
            <person name="Bhattacharya D."/>
            <person name="Goodenough U.W."/>
            <person name="Van de Peer Y."/>
            <person name="Grigoriev I.V."/>
        </authorList>
    </citation>
    <scope>NUCLEOTIDE SEQUENCE [LARGE SCALE GENOMIC DNA]</scope>
    <source>
        <strain evidence="10">RCC299 / NOUM17</strain>
    </source>
</reference>
<organism evidence="9 10">
    <name type="scientific">Micromonas commoda (strain RCC299 / NOUM17 / CCMP2709)</name>
    <name type="common">Picoplanktonic green alga</name>
    <dbReference type="NCBI Taxonomy" id="296587"/>
    <lineage>
        <taxon>Eukaryota</taxon>
        <taxon>Viridiplantae</taxon>
        <taxon>Chlorophyta</taxon>
        <taxon>Mamiellophyceae</taxon>
        <taxon>Mamiellales</taxon>
        <taxon>Mamiellaceae</taxon>
        <taxon>Micromonas</taxon>
    </lineage>
</organism>